<dbReference type="AlphaFoldDB" id="A0AAV5BRB7"/>
<accession>A0AAV5BRB7</accession>
<proteinExistence type="predicted"/>
<dbReference type="EMBL" id="BQKI01000002">
    <property type="protein sequence ID" value="GJM88143.1"/>
    <property type="molecule type" value="Genomic_DNA"/>
</dbReference>
<name>A0AAV5BRB7_ELECO</name>
<evidence type="ECO:0000313" key="2">
    <source>
        <dbReference type="EMBL" id="GJM88143.1"/>
    </source>
</evidence>
<evidence type="ECO:0000256" key="1">
    <source>
        <dbReference type="SAM" id="MobiDB-lite"/>
    </source>
</evidence>
<feature type="region of interest" description="Disordered" evidence="1">
    <location>
        <begin position="58"/>
        <end position="82"/>
    </location>
</feature>
<evidence type="ECO:0000313" key="3">
    <source>
        <dbReference type="Proteomes" id="UP001054889"/>
    </source>
</evidence>
<sequence length="82" mass="8882">MERQTPTVEEANAFEDIRTPALEICKYASITSKAGSRTHSLRMLVPFADRELVGAAEDDATARRGLGPPCHTEVETAPRGPS</sequence>
<reference evidence="2" key="2">
    <citation type="submission" date="2021-12" db="EMBL/GenBank/DDBJ databases">
        <title>Resequencing data analysis of finger millet.</title>
        <authorList>
            <person name="Hatakeyama M."/>
            <person name="Aluri S."/>
            <person name="Balachadran M.T."/>
            <person name="Sivarajan S.R."/>
            <person name="Poveda L."/>
            <person name="Shimizu-Inatsugi R."/>
            <person name="Schlapbach R."/>
            <person name="Sreeman S.M."/>
            <person name="Shimizu K.K."/>
        </authorList>
    </citation>
    <scope>NUCLEOTIDE SEQUENCE</scope>
</reference>
<comment type="caution">
    <text evidence="2">The sequence shown here is derived from an EMBL/GenBank/DDBJ whole genome shotgun (WGS) entry which is preliminary data.</text>
</comment>
<protein>
    <submittedName>
        <fullName evidence="2">Uncharacterized protein</fullName>
    </submittedName>
</protein>
<organism evidence="2 3">
    <name type="scientific">Eleusine coracana subsp. coracana</name>
    <dbReference type="NCBI Taxonomy" id="191504"/>
    <lineage>
        <taxon>Eukaryota</taxon>
        <taxon>Viridiplantae</taxon>
        <taxon>Streptophyta</taxon>
        <taxon>Embryophyta</taxon>
        <taxon>Tracheophyta</taxon>
        <taxon>Spermatophyta</taxon>
        <taxon>Magnoliopsida</taxon>
        <taxon>Liliopsida</taxon>
        <taxon>Poales</taxon>
        <taxon>Poaceae</taxon>
        <taxon>PACMAD clade</taxon>
        <taxon>Chloridoideae</taxon>
        <taxon>Cynodonteae</taxon>
        <taxon>Eleusininae</taxon>
        <taxon>Eleusine</taxon>
    </lineage>
</organism>
<reference evidence="2" key="1">
    <citation type="journal article" date="2018" name="DNA Res.">
        <title>Multiple hybrid de novo genome assembly of finger millet, an orphan allotetraploid crop.</title>
        <authorList>
            <person name="Hatakeyama M."/>
            <person name="Aluri S."/>
            <person name="Balachadran M.T."/>
            <person name="Sivarajan S.R."/>
            <person name="Patrignani A."/>
            <person name="Gruter S."/>
            <person name="Poveda L."/>
            <person name="Shimizu-Inatsugi R."/>
            <person name="Baeten J."/>
            <person name="Francoijs K.J."/>
            <person name="Nataraja K.N."/>
            <person name="Reddy Y.A.N."/>
            <person name="Phadnis S."/>
            <person name="Ravikumar R.L."/>
            <person name="Schlapbach R."/>
            <person name="Sreeman S.M."/>
            <person name="Shimizu K.K."/>
        </authorList>
    </citation>
    <scope>NUCLEOTIDE SEQUENCE</scope>
</reference>
<keyword evidence="3" id="KW-1185">Reference proteome</keyword>
<dbReference type="Proteomes" id="UP001054889">
    <property type="component" value="Unassembled WGS sequence"/>
</dbReference>
<gene>
    <name evidence="2" type="primary">ga04170</name>
    <name evidence="2" type="ORF">PR202_ga04170</name>
</gene>